<protein>
    <submittedName>
        <fullName evidence="1">Uncharacterized protein</fullName>
    </submittedName>
</protein>
<keyword evidence="2" id="KW-1185">Reference proteome</keyword>
<proteinExistence type="predicted"/>
<dbReference type="Proteomes" id="UP000324585">
    <property type="component" value="Unassembled WGS sequence"/>
</dbReference>
<reference evidence="2" key="1">
    <citation type="journal article" date="2019" name="Nat. Commun.">
        <title>Expansion of phycobilisome linker gene families in mesophilic red algae.</title>
        <authorList>
            <person name="Lee J."/>
            <person name="Kim D."/>
            <person name="Bhattacharya D."/>
            <person name="Yoon H.S."/>
        </authorList>
    </citation>
    <scope>NUCLEOTIDE SEQUENCE [LARGE SCALE GENOMIC DNA]</scope>
    <source>
        <strain evidence="2">CCMP 1328</strain>
    </source>
</reference>
<dbReference type="AlphaFoldDB" id="A0A5J4YGY6"/>
<evidence type="ECO:0000313" key="2">
    <source>
        <dbReference type="Proteomes" id="UP000324585"/>
    </source>
</evidence>
<comment type="caution">
    <text evidence="1">The sequence shown here is derived from an EMBL/GenBank/DDBJ whole genome shotgun (WGS) entry which is preliminary data.</text>
</comment>
<dbReference type="EMBL" id="VRMN01000024">
    <property type="protein sequence ID" value="KAA8490508.1"/>
    <property type="molecule type" value="Genomic_DNA"/>
</dbReference>
<evidence type="ECO:0000313" key="1">
    <source>
        <dbReference type="EMBL" id="KAA8490508.1"/>
    </source>
</evidence>
<organism evidence="1 2">
    <name type="scientific">Porphyridium purpureum</name>
    <name type="common">Red alga</name>
    <name type="synonym">Porphyridium cruentum</name>
    <dbReference type="NCBI Taxonomy" id="35688"/>
    <lineage>
        <taxon>Eukaryota</taxon>
        <taxon>Rhodophyta</taxon>
        <taxon>Bangiophyceae</taxon>
        <taxon>Porphyridiales</taxon>
        <taxon>Porphyridiaceae</taxon>
        <taxon>Porphyridium</taxon>
    </lineage>
</organism>
<sequence>MAGGVASVRVLRLGEARSTRTSAAAAAVAVTAPSKAYSAARQAGSLRESLFLLLLSPSLSSREAFLFPPRPGAGLRPDSTQRWSTHSAFDWFAELRLAKAFAVVRSACRIPKQAGCVNGSARGDTRLLDACDDSA</sequence>
<gene>
    <name evidence="1" type="ORF">FVE85_5033</name>
</gene>
<accession>A0A5J4YGY6</accession>
<name>A0A5J4YGY6_PORPP</name>